<dbReference type="Proteomes" id="UP000004358">
    <property type="component" value="Unassembled WGS sequence"/>
</dbReference>
<dbReference type="Pfam" id="PF09339">
    <property type="entry name" value="HTH_IclR"/>
    <property type="match status" value="1"/>
</dbReference>
<evidence type="ECO:0000256" key="1">
    <source>
        <dbReference type="ARBA" id="ARBA00023015"/>
    </source>
</evidence>
<dbReference type="HOGENOM" id="CLU_062618_5_5_0"/>
<dbReference type="InterPro" id="IPR036388">
    <property type="entry name" value="WH-like_DNA-bd_sf"/>
</dbReference>
<dbReference type="GO" id="GO:0003677">
    <property type="term" value="F:DNA binding"/>
    <property type="evidence" value="ECO:0007669"/>
    <property type="project" value="UniProtKB-KW"/>
</dbReference>
<dbReference type="GO" id="GO:0045892">
    <property type="term" value="P:negative regulation of DNA-templated transcription"/>
    <property type="evidence" value="ECO:0007669"/>
    <property type="project" value="TreeGrafter"/>
</dbReference>
<dbReference type="STRING" id="314230.DSM3645_23201"/>
<proteinExistence type="predicted"/>
<keyword evidence="1" id="KW-0805">Transcription regulation</keyword>
<dbReference type="SUPFAM" id="SSF46785">
    <property type="entry name" value="Winged helix' DNA-binding domain"/>
    <property type="match status" value="1"/>
</dbReference>
<comment type="caution">
    <text evidence="6">The sequence shown here is derived from an EMBL/GenBank/DDBJ whole genome shotgun (WGS) entry which is preliminary data.</text>
</comment>
<accession>A3ZQ77</accession>
<dbReference type="PANTHER" id="PTHR30136">
    <property type="entry name" value="HELIX-TURN-HELIX TRANSCRIPTIONAL REGULATOR, ICLR FAMILY"/>
    <property type="match status" value="1"/>
</dbReference>
<keyword evidence="3" id="KW-0804">Transcription</keyword>
<dbReference type="InterPro" id="IPR014757">
    <property type="entry name" value="Tscrpt_reg_IclR_C"/>
</dbReference>
<evidence type="ECO:0000256" key="2">
    <source>
        <dbReference type="ARBA" id="ARBA00023125"/>
    </source>
</evidence>
<organism evidence="6 7">
    <name type="scientific">Blastopirellula marina DSM 3645</name>
    <dbReference type="NCBI Taxonomy" id="314230"/>
    <lineage>
        <taxon>Bacteria</taxon>
        <taxon>Pseudomonadati</taxon>
        <taxon>Planctomycetota</taxon>
        <taxon>Planctomycetia</taxon>
        <taxon>Pirellulales</taxon>
        <taxon>Pirellulaceae</taxon>
        <taxon>Blastopirellula</taxon>
    </lineage>
</organism>
<dbReference type="EMBL" id="AANZ01000005">
    <property type="protein sequence ID" value="EAQ81350.1"/>
    <property type="molecule type" value="Genomic_DNA"/>
</dbReference>
<dbReference type="PROSITE" id="PS51078">
    <property type="entry name" value="ICLR_ED"/>
    <property type="match status" value="1"/>
</dbReference>
<evidence type="ECO:0000313" key="6">
    <source>
        <dbReference type="EMBL" id="EAQ81350.1"/>
    </source>
</evidence>
<dbReference type="Gene3D" id="1.10.10.10">
    <property type="entry name" value="Winged helix-like DNA-binding domain superfamily/Winged helix DNA-binding domain"/>
    <property type="match status" value="1"/>
</dbReference>
<protein>
    <submittedName>
        <fullName evidence="6">Transcriptional regulator (IclR family protein)</fullName>
    </submittedName>
</protein>
<evidence type="ECO:0000256" key="3">
    <source>
        <dbReference type="ARBA" id="ARBA00023163"/>
    </source>
</evidence>
<reference evidence="6 7" key="1">
    <citation type="submission" date="2006-02" db="EMBL/GenBank/DDBJ databases">
        <authorList>
            <person name="Amann R."/>
            <person name="Ferriera S."/>
            <person name="Johnson J."/>
            <person name="Kravitz S."/>
            <person name="Halpern A."/>
            <person name="Remington K."/>
            <person name="Beeson K."/>
            <person name="Tran B."/>
            <person name="Rogers Y.-H."/>
            <person name="Friedman R."/>
            <person name="Venter J.C."/>
        </authorList>
    </citation>
    <scope>NUCLEOTIDE SEQUENCE [LARGE SCALE GENOMIC DNA]</scope>
    <source>
        <strain evidence="6 7">DSM 3645</strain>
    </source>
</reference>
<gene>
    <name evidence="6" type="ORF">DSM3645_23201</name>
</gene>
<dbReference type="eggNOG" id="COG1414">
    <property type="taxonomic scope" value="Bacteria"/>
</dbReference>
<dbReference type="InterPro" id="IPR029016">
    <property type="entry name" value="GAF-like_dom_sf"/>
</dbReference>
<dbReference type="PANTHER" id="PTHR30136:SF35">
    <property type="entry name" value="HTH-TYPE TRANSCRIPTIONAL REGULATOR RV1719"/>
    <property type="match status" value="1"/>
</dbReference>
<dbReference type="PROSITE" id="PS51077">
    <property type="entry name" value="HTH_ICLR"/>
    <property type="match status" value="1"/>
</dbReference>
<evidence type="ECO:0000313" key="7">
    <source>
        <dbReference type="Proteomes" id="UP000004358"/>
    </source>
</evidence>
<feature type="domain" description="IclR-ED" evidence="5">
    <location>
        <begin position="99"/>
        <end position="282"/>
    </location>
</feature>
<keyword evidence="2" id="KW-0238">DNA-binding</keyword>
<dbReference type="Pfam" id="PF01614">
    <property type="entry name" value="IclR_C"/>
    <property type="match status" value="1"/>
</dbReference>
<dbReference type="SMART" id="SM00346">
    <property type="entry name" value="HTH_ICLR"/>
    <property type="match status" value="1"/>
</dbReference>
<dbReference type="InterPro" id="IPR050707">
    <property type="entry name" value="HTH_MetabolicPath_Reg"/>
</dbReference>
<dbReference type="AlphaFoldDB" id="A3ZQ77"/>
<dbReference type="SUPFAM" id="SSF55781">
    <property type="entry name" value="GAF domain-like"/>
    <property type="match status" value="1"/>
</dbReference>
<dbReference type="InterPro" id="IPR036390">
    <property type="entry name" value="WH_DNA-bd_sf"/>
</dbReference>
<dbReference type="OrthoDB" id="9791752at2"/>
<dbReference type="Gene3D" id="3.30.450.40">
    <property type="match status" value="1"/>
</dbReference>
<evidence type="ECO:0000259" key="4">
    <source>
        <dbReference type="PROSITE" id="PS51077"/>
    </source>
</evidence>
<feature type="domain" description="HTH iclR-type" evidence="4">
    <location>
        <begin position="36"/>
        <end position="98"/>
    </location>
</feature>
<dbReference type="InterPro" id="IPR005471">
    <property type="entry name" value="Tscrpt_reg_IclR_N"/>
</dbReference>
<evidence type="ECO:0000259" key="5">
    <source>
        <dbReference type="PROSITE" id="PS51078"/>
    </source>
</evidence>
<sequence length="289" mass="31864">MSNNFGRLAAKLNHWETSMTTAKMHDDVVENSRYHVPSLVRALQILELIAGDPSALGVSEMAARLGIPKNSIFRIVTTLADYGYLNREPVLKLYSTSTKLLALGYAAVNESHLLEKALGPMRCLRDATQETVLLGVLSGGHGVVVEQLLSPQAVKVMVEIGHQFPLHTSAPGKVMVAHLPTAEMEEIVAQIDFMRYTNNTITDRTAYIQELERVREHGFAVDREEQVEGVNCIAAPIRNRRNEVIAAIWVTGPSARFKKASLETIRRVTIEQANVISGRIGWASAKSPD</sequence>
<dbReference type="GO" id="GO:0003700">
    <property type="term" value="F:DNA-binding transcription factor activity"/>
    <property type="evidence" value="ECO:0007669"/>
    <property type="project" value="TreeGrafter"/>
</dbReference>
<name>A3ZQ77_9BACT</name>